<evidence type="ECO:0000256" key="3">
    <source>
        <dbReference type="SAM" id="MobiDB-lite"/>
    </source>
</evidence>
<dbReference type="EMBL" id="LNZH02000188">
    <property type="protein sequence ID" value="OCB87767.1"/>
    <property type="molecule type" value="Genomic_DNA"/>
</dbReference>
<reference evidence="5" key="1">
    <citation type="submission" date="2016-06" db="EMBL/GenBank/DDBJ databases">
        <title>Draft Genome sequence of the fungus Inonotus baumii.</title>
        <authorList>
            <person name="Zhu H."/>
            <person name="Lin W."/>
        </authorList>
    </citation>
    <scope>NUCLEOTIDE SEQUENCE</scope>
    <source>
        <strain evidence="5">821</strain>
    </source>
</reference>
<gene>
    <name evidence="5" type="ORF">A7U60_g5090</name>
</gene>
<feature type="compositionally biased region" description="Basic and acidic residues" evidence="3">
    <location>
        <begin position="98"/>
        <end position="107"/>
    </location>
</feature>
<dbReference type="Proteomes" id="UP000757232">
    <property type="component" value="Unassembled WGS sequence"/>
</dbReference>
<dbReference type="InterPro" id="IPR009057">
    <property type="entry name" value="Homeodomain-like_sf"/>
</dbReference>
<evidence type="ECO:0000256" key="2">
    <source>
        <dbReference type="ARBA" id="ARBA00023242"/>
    </source>
</evidence>
<dbReference type="PROSITE" id="PS51253">
    <property type="entry name" value="HTH_CENPB"/>
    <property type="match status" value="1"/>
</dbReference>
<feature type="compositionally biased region" description="Low complexity" evidence="3">
    <location>
        <begin position="554"/>
        <end position="565"/>
    </location>
</feature>
<feature type="compositionally biased region" description="Polar residues" evidence="3">
    <location>
        <begin position="108"/>
        <end position="122"/>
    </location>
</feature>
<protein>
    <recommendedName>
        <fullName evidence="4">HTH CENPB-type domain-containing protein</fullName>
    </recommendedName>
</protein>
<proteinExistence type="predicted"/>
<evidence type="ECO:0000256" key="1">
    <source>
        <dbReference type="ARBA" id="ARBA00023125"/>
    </source>
</evidence>
<dbReference type="SMART" id="SM00674">
    <property type="entry name" value="CENPB"/>
    <property type="match status" value="1"/>
</dbReference>
<feature type="compositionally biased region" description="Polar residues" evidence="3">
    <location>
        <begin position="252"/>
        <end position="270"/>
    </location>
</feature>
<organism evidence="5 6">
    <name type="scientific">Sanghuangporus baumii</name>
    <name type="common">Phellinus baumii</name>
    <dbReference type="NCBI Taxonomy" id="108892"/>
    <lineage>
        <taxon>Eukaryota</taxon>
        <taxon>Fungi</taxon>
        <taxon>Dikarya</taxon>
        <taxon>Basidiomycota</taxon>
        <taxon>Agaricomycotina</taxon>
        <taxon>Agaricomycetes</taxon>
        <taxon>Hymenochaetales</taxon>
        <taxon>Hymenochaetaceae</taxon>
        <taxon>Sanghuangporus</taxon>
    </lineage>
</organism>
<dbReference type="Pfam" id="PF03221">
    <property type="entry name" value="HTH_Tnp_Tc5"/>
    <property type="match status" value="1"/>
</dbReference>
<dbReference type="InterPro" id="IPR006600">
    <property type="entry name" value="HTH_CenpB_DNA-bd_dom"/>
</dbReference>
<dbReference type="InterPro" id="IPR050863">
    <property type="entry name" value="CenT-Element_Derived"/>
</dbReference>
<feature type="compositionally biased region" description="Polar residues" evidence="3">
    <location>
        <begin position="543"/>
        <end position="553"/>
    </location>
</feature>
<comment type="caution">
    <text evidence="5">The sequence shown here is derived from an EMBL/GenBank/DDBJ whole genome shotgun (WGS) entry which is preliminary data.</text>
</comment>
<dbReference type="PANTHER" id="PTHR19303">
    <property type="entry name" value="TRANSPOSON"/>
    <property type="match status" value="1"/>
</dbReference>
<feature type="domain" description="HTH CENPB-type" evidence="4">
    <location>
        <begin position="409"/>
        <end position="482"/>
    </location>
</feature>
<evidence type="ECO:0000313" key="6">
    <source>
        <dbReference type="Proteomes" id="UP000757232"/>
    </source>
</evidence>
<dbReference type="PANTHER" id="PTHR19303:SF70">
    <property type="entry name" value="HTH CENPB-TYPE DOMAIN-CONTAINING PROTEIN"/>
    <property type="match status" value="1"/>
</dbReference>
<keyword evidence="6" id="KW-1185">Reference proteome</keyword>
<feature type="region of interest" description="Disordered" evidence="3">
    <location>
        <begin position="543"/>
        <end position="571"/>
    </location>
</feature>
<feature type="region of interest" description="Disordered" evidence="3">
    <location>
        <begin position="87"/>
        <end position="122"/>
    </location>
</feature>
<accession>A0A9Q5N435</accession>
<dbReference type="InterPro" id="IPR007889">
    <property type="entry name" value="HTH_Psq"/>
</dbReference>
<keyword evidence="1" id="KW-0238">DNA-binding</keyword>
<dbReference type="GO" id="GO:0003677">
    <property type="term" value="F:DNA binding"/>
    <property type="evidence" value="ECO:0007669"/>
    <property type="project" value="UniProtKB-KW"/>
</dbReference>
<dbReference type="Gene3D" id="1.10.10.60">
    <property type="entry name" value="Homeodomain-like"/>
    <property type="match status" value="2"/>
</dbReference>
<dbReference type="AlphaFoldDB" id="A0A9Q5N435"/>
<dbReference type="GO" id="GO:0005634">
    <property type="term" value="C:nucleus"/>
    <property type="evidence" value="ECO:0007669"/>
    <property type="project" value="TreeGrafter"/>
</dbReference>
<feature type="compositionally biased region" description="Low complexity" evidence="3">
    <location>
        <begin position="286"/>
        <end position="340"/>
    </location>
</feature>
<feature type="region of interest" description="Disordered" evidence="3">
    <location>
        <begin position="250"/>
        <end position="270"/>
    </location>
</feature>
<name>A0A9Q5N435_SANBA</name>
<dbReference type="Pfam" id="PF04218">
    <property type="entry name" value="CENP-B_N"/>
    <property type="match status" value="1"/>
</dbReference>
<feature type="region of interest" description="Disordered" evidence="3">
    <location>
        <begin position="283"/>
        <end position="356"/>
    </location>
</feature>
<evidence type="ECO:0000313" key="5">
    <source>
        <dbReference type="EMBL" id="OCB87767.1"/>
    </source>
</evidence>
<keyword evidence="2" id="KW-0539">Nucleus</keyword>
<sequence length="726" mass="78073">MLAYSLSPALTHSASSSDSLESTSCTSLAAHQQHRYRIQRACSQRERELAFHILRSPFTIASSTPMADQHQTHSATFPYMLDGTGIHIDISGSPHGHRSQDQGHDQGHVQSPAQMSPPNAAGATQSAFMYHPFMDNSQQSYANAMHQASPIVHMNQGQPLTLDPAQLRTPSVGPSRVLTRRQARMQAAHPYANAAQENQQQQQQLNEGFGLFGTDTNSPRQQTPAGFHASAQLAAGRIGIPDLNIGQITIPDASTMSPQHPDTPASVTSSTFSHYGFAQYTDNGHSRSASSSTHPRSTSPAASVMSAATSLSSGSKTTSGRSRPPASSGSAGCISAASFAPVPSDTTTVKPKRRLQNRQRKEICQYFIENPNSRQEDIAARWGVERSTVSKILKNKHRWLAVSESDDTVQAKHRPPKFATIELHMQSWLVECRESKTVISDAMIRAKARELARELNIPEDKFKASAGWVENYKHRANIKKGIWVGNPSPGVYTDEETEDDGPFLHDLIEERRRKLALDQVDTKRAAQDAEDGADISSIDLESSSVTLNPTGEWSSSMELSFGESSPTGLQSRMGVANEVNGQLDVNQNASPPQFSTANGFLQQQIETTQVSWTANDGPVATNGGGGQSSVSAQEAYSAMDVVVRFVQSQKPTFLNEKERNILTDIKHLIWVSAAQSTSASAARNAAPAAIANPVTTAINGPIGNANAVGTALASSNLALGAEPIAA</sequence>
<dbReference type="OrthoDB" id="9909311at2759"/>
<dbReference type="SUPFAM" id="SSF46689">
    <property type="entry name" value="Homeodomain-like"/>
    <property type="match status" value="2"/>
</dbReference>
<evidence type="ECO:0000259" key="4">
    <source>
        <dbReference type="PROSITE" id="PS51253"/>
    </source>
</evidence>